<sequence length="82" mass="9059">MTLQHFTIADLQRALHDGELSAREIARQTLDDIARVNPQINAWTEVTAQRMLAEADSIDALRRGKAPPAAAGRHSLRSEKSV</sequence>
<feature type="region of interest" description="Disordered" evidence="1">
    <location>
        <begin position="63"/>
        <end position="82"/>
    </location>
</feature>
<gene>
    <name evidence="2" type="ORF">NCTC9601_02868</name>
</gene>
<name>A0A2X1QVA2_KLEPN</name>
<proteinExistence type="predicted"/>
<protein>
    <submittedName>
        <fullName evidence="2">Putative amidase</fullName>
    </submittedName>
</protein>
<reference evidence="2 3" key="1">
    <citation type="submission" date="2018-06" db="EMBL/GenBank/DDBJ databases">
        <authorList>
            <consortium name="Pathogen Informatics"/>
            <person name="Doyle S."/>
        </authorList>
    </citation>
    <scope>NUCLEOTIDE SEQUENCE [LARGE SCALE GENOMIC DNA]</scope>
    <source>
        <strain evidence="2 3">NCTC9601</strain>
    </source>
</reference>
<organism evidence="2 3">
    <name type="scientific">Klebsiella pneumoniae</name>
    <dbReference type="NCBI Taxonomy" id="573"/>
    <lineage>
        <taxon>Bacteria</taxon>
        <taxon>Pseudomonadati</taxon>
        <taxon>Pseudomonadota</taxon>
        <taxon>Gammaproteobacteria</taxon>
        <taxon>Enterobacterales</taxon>
        <taxon>Enterobacteriaceae</taxon>
        <taxon>Klebsiella/Raoultella group</taxon>
        <taxon>Klebsiella</taxon>
        <taxon>Klebsiella pneumoniae complex</taxon>
    </lineage>
</organism>
<dbReference type="SUPFAM" id="SSF75304">
    <property type="entry name" value="Amidase signature (AS) enzymes"/>
    <property type="match status" value="1"/>
</dbReference>
<dbReference type="AlphaFoldDB" id="A0A2X1QVA2"/>
<dbReference type="Gene3D" id="3.90.1300.10">
    <property type="entry name" value="Amidase signature (AS) domain"/>
    <property type="match status" value="1"/>
</dbReference>
<dbReference type="InterPro" id="IPR036928">
    <property type="entry name" value="AS_sf"/>
</dbReference>
<evidence type="ECO:0000313" key="2">
    <source>
        <dbReference type="EMBL" id="SPX55687.1"/>
    </source>
</evidence>
<evidence type="ECO:0000256" key="1">
    <source>
        <dbReference type="SAM" id="MobiDB-lite"/>
    </source>
</evidence>
<dbReference type="EMBL" id="UASN01000020">
    <property type="protein sequence ID" value="SPX55687.1"/>
    <property type="molecule type" value="Genomic_DNA"/>
</dbReference>
<accession>A0A2X1QVA2</accession>
<dbReference type="Proteomes" id="UP000251123">
    <property type="component" value="Unassembled WGS sequence"/>
</dbReference>
<evidence type="ECO:0000313" key="3">
    <source>
        <dbReference type="Proteomes" id="UP000251123"/>
    </source>
</evidence>